<accession>A0A2R6WRM4</accession>
<dbReference type="AlphaFoldDB" id="A0A2R6WRM4"/>
<proteinExistence type="predicted"/>
<dbReference type="Proteomes" id="UP000244005">
    <property type="component" value="Unassembled WGS sequence"/>
</dbReference>
<protein>
    <submittedName>
        <fullName evidence="1">Uncharacterized protein</fullName>
    </submittedName>
</protein>
<sequence>MYDLPAEWSSESSIQNLWTRWDAVTDLYQRRRSPHPVYSRPSIFGEDQPLLWTSTPFRSKTAPIIVHLKPLEVISLDQTIFTYP</sequence>
<reference evidence="2" key="1">
    <citation type="journal article" date="2017" name="Cell">
        <title>Insights into land plant evolution garnered from the Marchantia polymorpha genome.</title>
        <authorList>
            <person name="Bowman J.L."/>
            <person name="Kohchi T."/>
            <person name="Yamato K.T."/>
            <person name="Jenkins J."/>
            <person name="Shu S."/>
            <person name="Ishizaki K."/>
            <person name="Yamaoka S."/>
            <person name="Nishihama R."/>
            <person name="Nakamura Y."/>
            <person name="Berger F."/>
            <person name="Adam C."/>
            <person name="Aki S.S."/>
            <person name="Althoff F."/>
            <person name="Araki T."/>
            <person name="Arteaga-Vazquez M.A."/>
            <person name="Balasubrmanian S."/>
            <person name="Barry K."/>
            <person name="Bauer D."/>
            <person name="Boehm C.R."/>
            <person name="Briginshaw L."/>
            <person name="Caballero-Perez J."/>
            <person name="Catarino B."/>
            <person name="Chen F."/>
            <person name="Chiyoda S."/>
            <person name="Chovatia M."/>
            <person name="Davies K.M."/>
            <person name="Delmans M."/>
            <person name="Demura T."/>
            <person name="Dierschke T."/>
            <person name="Dolan L."/>
            <person name="Dorantes-Acosta A.E."/>
            <person name="Eklund D.M."/>
            <person name="Florent S.N."/>
            <person name="Flores-Sandoval E."/>
            <person name="Fujiyama A."/>
            <person name="Fukuzawa H."/>
            <person name="Galik B."/>
            <person name="Grimanelli D."/>
            <person name="Grimwood J."/>
            <person name="Grossniklaus U."/>
            <person name="Hamada T."/>
            <person name="Haseloff J."/>
            <person name="Hetherington A.J."/>
            <person name="Higo A."/>
            <person name="Hirakawa Y."/>
            <person name="Hundley H.N."/>
            <person name="Ikeda Y."/>
            <person name="Inoue K."/>
            <person name="Inoue S.I."/>
            <person name="Ishida S."/>
            <person name="Jia Q."/>
            <person name="Kakita M."/>
            <person name="Kanazawa T."/>
            <person name="Kawai Y."/>
            <person name="Kawashima T."/>
            <person name="Kennedy M."/>
            <person name="Kinose K."/>
            <person name="Kinoshita T."/>
            <person name="Kohara Y."/>
            <person name="Koide E."/>
            <person name="Komatsu K."/>
            <person name="Kopischke S."/>
            <person name="Kubo M."/>
            <person name="Kyozuka J."/>
            <person name="Lagercrantz U."/>
            <person name="Lin S.S."/>
            <person name="Lindquist E."/>
            <person name="Lipzen A.M."/>
            <person name="Lu C.W."/>
            <person name="De Luna E."/>
            <person name="Martienssen R.A."/>
            <person name="Minamino N."/>
            <person name="Mizutani M."/>
            <person name="Mizutani M."/>
            <person name="Mochizuki N."/>
            <person name="Monte I."/>
            <person name="Mosher R."/>
            <person name="Nagasaki H."/>
            <person name="Nakagami H."/>
            <person name="Naramoto S."/>
            <person name="Nishitani K."/>
            <person name="Ohtani M."/>
            <person name="Okamoto T."/>
            <person name="Okumura M."/>
            <person name="Phillips J."/>
            <person name="Pollak B."/>
            <person name="Reinders A."/>
            <person name="Rovekamp M."/>
            <person name="Sano R."/>
            <person name="Sawa S."/>
            <person name="Schmid M.W."/>
            <person name="Shirakawa M."/>
            <person name="Solano R."/>
            <person name="Spunde A."/>
            <person name="Suetsugu N."/>
            <person name="Sugano S."/>
            <person name="Sugiyama A."/>
            <person name="Sun R."/>
            <person name="Suzuki Y."/>
            <person name="Takenaka M."/>
            <person name="Takezawa D."/>
            <person name="Tomogane H."/>
            <person name="Tsuzuki M."/>
            <person name="Ueda T."/>
            <person name="Umeda M."/>
            <person name="Ward J.M."/>
            <person name="Watanabe Y."/>
            <person name="Yazaki K."/>
            <person name="Yokoyama R."/>
            <person name="Yoshitake Y."/>
            <person name="Yotsui I."/>
            <person name="Zachgo S."/>
            <person name="Schmutz J."/>
        </authorList>
    </citation>
    <scope>NUCLEOTIDE SEQUENCE [LARGE SCALE GENOMIC DNA]</scope>
    <source>
        <strain evidence="2">Tak-1</strain>
    </source>
</reference>
<dbReference type="EMBL" id="KZ772735">
    <property type="protein sequence ID" value="PTQ36496.1"/>
    <property type="molecule type" value="Genomic_DNA"/>
</dbReference>
<keyword evidence="2" id="KW-1185">Reference proteome</keyword>
<name>A0A2R6WRM4_MARPO</name>
<evidence type="ECO:0000313" key="2">
    <source>
        <dbReference type="Proteomes" id="UP000244005"/>
    </source>
</evidence>
<gene>
    <name evidence="1" type="ORF">MARPO_0063s0043</name>
</gene>
<evidence type="ECO:0000313" key="1">
    <source>
        <dbReference type="EMBL" id="PTQ36496.1"/>
    </source>
</evidence>
<organism evidence="1 2">
    <name type="scientific">Marchantia polymorpha</name>
    <name type="common">Common liverwort</name>
    <name type="synonym">Marchantia aquatica</name>
    <dbReference type="NCBI Taxonomy" id="3197"/>
    <lineage>
        <taxon>Eukaryota</taxon>
        <taxon>Viridiplantae</taxon>
        <taxon>Streptophyta</taxon>
        <taxon>Embryophyta</taxon>
        <taxon>Marchantiophyta</taxon>
        <taxon>Marchantiopsida</taxon>
        <taxon>Marchantiidae</taxon>
        <taxon>Marchantiales</taxon>
        <taxon>Marchantiaceae</taxon>
        <taxon>Marchantia</taxon>
    </lineage>
</organism>
<dbReference type="Gramene" id="Mp8g08760.1">
    <property type="protein sequence ID" value="Mp8g08760.1.cds"/>
    <property type="gene ID" value="Mp8g08760"/>
</dbReference>